<accession>A0A543I757</accession>
<feature type="region of interest" description="Disordered" evidence="2">
    <location>
        <begin position="145"/>
        <end position="165"/>
    </location>
</feature>
<evidence type="ECO:0000313" key="4">
    <source>
        <dbReference type="EMBL" id="TQM66432.1"/>
    </source>
</evidence>
<proteinExistence type="inferred from homology"/>
<gene>
    <name evidence="4" type="ORF">FHX41_0005</name>
</gene>
<dbReference type="InterPro" id="IPR029069">
    <property type="entry name" value="HotDog_dom_sf"/>
</dbReference>
<dbReference type="AlphaFoldDB" id="A0A543I757"/>
<dbReference type="InterPro" id="IPR002539">
    <property type="entry name" value="MaoC-like_dom"/>
</dbReference>
<feature type="domain" description="MaoC-like" evidence="3">
    <location>
        <begin position="14"/>
        <end position="106"/>
    </location>
</feature>
<dbReference type="OrthoDB" id="7183822at2"/>
<dbReference type="EMBL" id="VFPO01000001">
    <property type="protein sequence ID" value="TQM66432.1"/>
    <property type="molecule type" value="Genomic_DNA"/>
</dbReference>
<dbReference type="Pfam" id="PF01575">
    <property type="entry name" value="MaoC_dehydratas"/>
    <property type="match status" value="1"/>
</dbReference>
<evidence type="ECO:0000313" key="5">
    <source>
        <dbReference type="Proteomes" id="UP000316706"/>
    </source>
</evidence>
<dbReference type="SUPFAM" id="SSF54637">
    <property type="entry name" value="Thioesterase/thiol ester dehydrase-isomerase"/>
    <property type="match status" value="1"/>
</dbReference>
<comment type="similarity">
    <text evidence="1">Belongs to the enoyl-CoA hydratase/isomerase family.</text>
</comment>
<evidence type="ECO:0000259" key="3">
    <source>
        <dbReference type="Pfam" id="PF01575"/>
    </source>
</evidence>
<reference evidence="4 5" key="1">
    <citation type="submission" date="2019-06" db="EMBL/GenBank/DDBJ databases">
        <title>Sequencing the genomes of 1000 actinobacteria strains.</title>
        <authorList>
            <person name="Klenk H.-P."/>
        </authorList>
    </citation>
    <scope>NUCLEOTIDE SEQUENCE [LARGE SCALE GENOMIC DNA]</scope>
    <source>
        <strain evidence="4 5">DSM 45043</strain>
    </source>
</reference>
<protein>
    <submittedName>
        <fullName evidence="4">MaoC dehydratase-like protein</fullName>
    </submittedName>
</protein>
<organism evidence="4 5">
    <name type="scientific">Actinomadura hallensis</name>
    <dbReference type="NCBI Taxonomy" id="337895"/>
    <lineage>
        <taxon>Bacteria</taxon>
        <taxon>Bacillati</taxon>
        <taxon>Actinomycetota</taxon>
        <taxon>Actinomycetes</taxon>
        <taxon>Streptosporangiales</taxon>
        <taxon>Thermomonosporaceae</taxon>
        <taxon>Actinomadura</taxon>
    </lineage>
</organism>
<comment type="caution">
    <text evidence="4">The sequence shown here is derived from an EMBL/GenBank/DDBJ whole genome shotgun (WGS) entry which is preliminary data.</text>
</comment>
<evidence type="ECO:0000256" key="2">
    <source>
        <dbReference type="SAM" id="MobiDB-lite"/>
    </source>
</evidence>
<evidence type="ECO:0000256" key="1">
    <source>
        <dbReference type="ARBA" id="ARBA00005254"/>
    </source>
</evidence>
<feature type="compositionally biased region" description="Basic and acidic residues" evidence="2">
    <location>
        <begin position="150"/>
        <end position="165"/>
    </location>
</feature>
<keyword evidence="5" id="KW-1185">Reference proteome</keyword>
<name>A0A543I757_9ACTN</name>
<dbReference type="Gene3D" id="3.10.129.10">
    <property type="entry name" value="Hotdog Thioesterase"/>
    <property type="match status" value="1"/>
</dbReference>
<dbReference type="RefSeq" id="WP_141965481.1">
    <property type="nucleotide sequence ID" value="NZ_VFPO01000001.1"/>
</dbReference>
<sequence length="165" mass="17745">MTAAKTAHSVGDQVPPLERTITFPEMIAYAGATWDWYRLHYDLDFVRAKKLPGVVVDGQVFGALLVEQIQDWLGPRCFVRTLEFTFKSLVFADETVRCEGTVTGVGDDHLDLDLRVVVVGDDGETDRVAVAPASARVLLGTVDGPGAKAAAERPGGEKADGKEAS</sequence>
<dbReference type="Proteomes" id="UP000316706">
    <property type="component" value="Unassembled WGS sequence"/>
</dbReference>